<name>A0AAW1VC45_9CUCU</name>
<sequence>MNMCKKIQIFLYFDNQFGVKKISYYCPSSNQYNYQNHFCQSFTFQSSTLYILIIGTKLALDEYLYTIFSTDGHNVEDQINCNFIAATKISVVHQYIEVCIYWCYFFPCRKIFLILIIVFLL</sequence>
<dbReference type="AlphaFoldDB" id="A0AAW1VC45"/>
<feature type="transmembrane region" description="Helical" evidence="1">
    <location>
        <begin position="98"/>
        <end position="120"/>
    </location>
</feature>
<keyword evidence="1" id="KW-0472">Membrane</keyword>
<dbReference type="EMBL" id="JARQZJ010000123">
    <property type="protein sequence ID" value="KAK9889846.1"/>
    <property type="molecule type" value="Genomic_DNA"/>
</dbReference>
<dbReference type="Proteomes" id="UP001431783">
    <property type="component" value="Unassembled WGS sequence"/>
</dbReference>
<keyword evidence="1" id="KW-1133">Transmembrane helix</keyword>
<comment type="caution">
    <text evidence="2">The sequence shown here is derived from an EMBL/GenBank/DDBJ whole genome shotgun (WGS) entry which is preliminary data.</text>
</comment>
<gene>
    <name evidence="2" type="ORF">WA026_007209</name>
</gene>
<keyword evidence="3" id="KW-1185">Reference proteome</keyword>
<protein>
    <recommendedName>
        <fullName evidence="4">Transmembrane protein</fullName>
    </recommendedName>
</protein>
<evidence type="ECO:0000313" key="3">
    <source>
        <dbReference type="Proteomes" id="UP001431783"/>
    </source>
</evidence>
<evidence type="ECO:0008006" key="4">
    <source>
        <dbReference type="Google" id="ProtNLM"/>
    </source>
</evidence>
<accession>A0AAW1VC45</accession>
<reference evidence="2 3" key="1">
    <citation type="submission" date="2023-03" db="EMBL/GenBank/DDBJ databases">
        <title>Genome insight into feeding habits of ladybird beetles.</title>
        <authorList>
            <person name="Li H.-S."/>
            <person name="Huang Y.-H."/>
            <person name="Pang H."/>
        </authorList>
    </citation>
    <scope>NUCLEOTIDE SEQUENCE [LARGE SCALE GENOMIC DNA]</scope>
    <source>
        <strain evidence="2">SYSU_2023b</strain>
        <tissue evidence="2">Whole body</tissue>
    </source>
</reference>
<organism evidence="2 3">
    <name type="scientific">Henosepilachna vigintioctopunctata</name>
    <dbReference type="NCBI Taxonomy" id="420089"/>
    <lineage>
        <taxon>Eukaryota</taxon>
        <taxon>Metazoa</taxon>
        <taxon>Ecdysozoa</taxon>
        <taxon>Arthropoda</taxon>
        <taxon>Hexapoda</taxon>
        <taxon>Insecta</taxon>
        <taxon>Pterygota</taxon>
        <taxon>Neoptera</taxon>
        <taxon>Endopterygota</taxon>
        <taxon>Coleoptera</taxon>
        <taxon>Polyphaga</taxon>
        <taxon>Cucujiformia</taxon>
        <taxon>Coccinelloidea</taxon>
        <taxon>Coccinellidae</taxon>
        <taxon>Epilachninae</taxon>
        <taxon>Epilachnini</taxon>
        <taxon>Henosepilachna</taxon>
    </lineage>
</organism>
<evidence type="ECO:0000313" key="2">
    <source>
        <dbReference type="EMBL" id="KAK9889846.1"/>
    </source>
</evidence>
<evidence type="ECO:0000256" key="1">
    <source>
        <dbReference type="SAM" id="Phobius"/>
    </source>
</evidence>
<proteinExistence type="predicted"/>
<keyword evidence="1" id="KW-0812">Transmembrane</keyword>